<dbReference type="OrthoDB" id="1577640at2759"/>
<dbReference type="EMBL" id="KI912109">
    <property type="protein sequence ID" value="ETS86658.1"/>
    <property type="molecule type" value="Genomic_DNA"/>
</dbReference>
<dbReference type="InParanoid" id="W3XKS2"/>
<dbReference type="InterPro" id="IPR036770">
    <property type="entry name" value="Ankyrin_rpt-contain_sf"/>
</dbReference>
<dbReference type="GeneID" id="19265499"/>
<evidence type="ECO:0008006" key="3">
    <source>
        <dbReference type="Google" id="ProtNLM"/>
    </source>
</evidence>
<keyword evidence="2" id="KW-1185">Reference proteome</keyword>
<dbReference type="SUPFAM" id="SSF48403">
    <property type="entry name" value="Ankyrin repeat"/>
    <property type="match status" value="1"/>
</dbReference>
<dbReference type="HOGENOM" id="CLU_008751_1_0_1"/>
<organism evidence="1 2">
    <name type="scientific">Pestalotiopsis fici (strain W106-1 / CGMCC3.15140)</name>
    <dbReference type="NCBI Taxonomy" id="1229662"/>
    <lineage>
        <taxon>Eukaryota</taxon>
        <taxon>Fungi</taxon>
        <taxon>Dikarya</taxon>
        <taxon>Ascomycota</taxon>
        <taxon>Pezizomycotina</taxon>
        <taxon>Sordariomycetes</taxon>
        <taxon>Xylariomycetidae</taxon>
        <taxon>Amphisphaeriales</taxon>
        <taxon>Sporocadaceae</taxon>
        <taxon>Pestalotiopsis</taxon>
    </lineage>
</organism>
<proteinExistence type="predicted"/>
<protein>
    <recommendedName>
        <fullName evidence="3">Fungal N-terminal domain-containing protein</fullName>
    </recommendedName>
</protein>
<dbReference type="RefSeq" id="XP_007827258.1">
    <property type="nucleotide sequence ID" value="XM_007829067.1"/>
</dbReference>
<sequence>MADPLAIAGLVIALVQGGFQLYAGISDYLDAVEARSEELDFARRQTLEMRRSLEIIEQLAPKLAPKHAASSSSLESFLRSCELDIKTLNDMLLEFTATGPSGEGLRHRLHRAQVRAKKLTFPFNRSKIDRLEKRLALANGNLLTALNTANLEVSLGIQDHVSDVYHLLTAMVGANTIEARVMSSTPASSHQSRAIISSDSFDHNNALRQLVSKPGYLRSAIDELQSYSQQPVHTSWPLSDSICFCQPRRTLTRQRQVWSSVALSSEKLSSTIHNPDCQFAGATNTLQTFGMTLEYTGLRTLFQKAIQLSLHMTFGAGGLSINPGISYVPLVDHRSAPAFRLVQLLPRVRSDIPNSIDMIRIQKTNNNSMSKGIKTLTLLGVKKLIASKVPTMAHDNKGQSSAMMFLRELWYGDLGPMLATSLISAEPDETLFSALATNRHVSYFTNPAFFPRWPALAEAAAYGQLCSAVASGNQAAVSAILATTPSALRESNIFGQSPLHLAIHHPSCLKVLIKANGVDESLLNILDADSRSPLDRAMINSITGFHESTKILLEADCAVWQNDLHFFEATDDNWKPIIEAMLNRRERLKHLAMKVFSKEEIEACGLEENAVLDGNAATVYQLLLDKGIAVPQALIPVRPGFKARSYSMYHLIHHDEGQLEDLWTLGFRDINMLNNESIPPLMDWRYDPSDADYMPRYEWFINHGANVEEPVRRQGRLDVETQSITVGHNLFRLVGTIFLSEMISVAHWRGDGEILRNMKKDLESGRAVIEKLLRSTLDDACGCKCSRAGCTPFVWFLKYLPVLGEVWESDPWTNRLWPTESQPQRLADAMLLFTETFGSIMSQCHLSEALRCLTHTALKVKHTCCEAEVMRSPFMVSPLDPDNRQHMSTAEKEELESEQASLIDLLDSLVAEFELKSQEERDGTPLWRANPAEFWIQVWAAKMDSVLTDLDGADLTREEIRAAEDVGVNWQSPRPERPARERLPRRFYLSFEEFKDEVDQIMAGECS</sequence>
<evidence type="ECO:0000313" key="2">
    <source>
        <dbReference type="Proteomes" id="UP000030651"/>
    </source>
</evidence>
<evidence type="ECO:0000313" key="1">
    <source>
        <dbReference type="EMBL" id="ETS86658.1"/>
    </source>
</evidence>
<dbReference type="OMA" id="CELDITH"/>
<accession>W3XKS2</accession>
<dbReference type="eggNOG" id="ENOG502SM1I">
    <property type="taxonomic scope" value="Eukaryota"/>
</dbReference>
<dbReference type="AlphaFoldDB" id="W3XKS2"/>
<dbReference type="Proteomes" id="UP000030651">
    <property type="component" value="Unassembled WGS sequence"/>
</dbReference>
<reference evidence="2" key="1">
    <citation type="journal article" date="2015" name="BMC Genomics">
        <title>Genomic and transcriptomic analysis of the endophytic fungus Pestalotiopsis fici reveals its lifestyle and high potential for synthesis of natural products.</title>
        <authorList>
            <person name="Wang X."/>
            <person name="Zhang X."/>
            <person name="Liu L."/>
            <person name="Xiang M."/>
            <person name="Wang W."/>
            <person name="Sun X."/>
            <person name="Che Y."/>
            <person name="Guo L."/>
            <person name="Liu G."/>
            <person name="Guo L."/>
            <person name="Wang C."/>
            <person name="Yin W.B."/>
            <person name="Stadler M."/>
            <person name="Zhang X."/>
            <person name="Liu X."/>
        </authorList>
    </citation>
    <scope>NUCLEOTIDE SEQUENCE [LARGE SCALE GENOMIC DNA]</scope>
    <source>
        <strain evidence="2">W106-1 / CGMCC3.15140</strain>
    </source>
</reference>
<dbReference type="KEGG" id="pfy:PFICI_00486"/>
<gene>
    <name evidence="1" type="ORF">PFICI_00486</name>
</gene>
<dbReference type="Gene3D" id="1.25.40.20">
    <property type="entry name" value="Ankyrin repeat-containing domain"/>
    <property type="match status" value="1"/>
</dbReference>
<name>W3XKS2_PESFW</name>